<dbReference type="Gene3D" id="2.30.110.10">
    <property type="entry name" value="Electron Transport, Fmn-binding Protein, Chain A"/>
    <property type="match status" value="1"/>
</dbReference>
<dbReference type="Proteomes" id="UP001595387">
    <property type="component" value="Unassembled WGS sequence"/>
</dbReference>
<sequence>MDGKVHGMTANAFMSVSLDPELVVISIKEDAKMLEMIKESGRFSVNILSEKQKKESMTFAGQIDNEEEIVFDELAGNPVLPGSLVQVSCEVSGEYVEGDHTLFIGGVKDICLEDGEPLIFSCGKYRRLNEGELQESG</sequence>
<reference evidence="4" key="1">
    <citation type="journal article" date="2019" name="Int. J. Syst. Evol. Microbiol.">
        <title>The Global Catalogue of Microorganisms (GCM) 10K type strain sequencing project: providing services to taxonomists for standard genome sequencing and annotation.</title>
        <authorList>
            <consortium name="The Broad Institute Genomics Platform"/>
            <consortium name="The Broad Institute Genome Sequencing Center for Infectious Disease"/>
            <person name="Wu L."/>
            <person name="Ma J."/>
        </authorList>
    </citation>
    <scope>NUCLEOTIDE SEQUENCE [LARGE SCALE GENOMIC DNA]</scope>
    <source>
        <strain evidence="4">KCTC 13193</strain>
    </source>
</reference>
<dbReference type="PANTHER" id="PTHR30466:SF1">
    <property type="entry name" value="FMN REDUCTASE (NADH) RUTF"/>
    <property type="match status" value="1"/>
</dbReference>
<keyword evidence="4" id="KW-1185">Reference proteome</keyword>
<evidence type="ECO:0000313" key="3">
    <source>
        <dbReference type="EMBL" id="MFC2949203.1"/>
    </source>
</evidence>
<name>A0ABV7A8N7_9BACI</name>
<evidence type="ECO:0000256" key="1">
    <source>
        <dbReference type="ARBA" id="ARBA00023002"/>
    </source>
</evidence>
<accession>A0ABV7A8N7</accession>
<feature type="domain" description="Flavin reductase like" evidence="2">
    <location>
        <begin position="1"/>
        <end position="127"/>
    </location>
</feature>
<dbReference type="InterPro" id="IPR002563">
    <property type="entry name" value="Flavin_Rdtase-like_dom"/>
</dbReference>
<dbReference type="InterPro" id="IPR012349">
    <property type="entry name" value="Split_barrel_FMN-bd"/>
</dbReference>
<dbReference type="Pfam" id="PF01613">
    <property type="entry name" value="Flavin_Reduct"/>
    <property type="match status" value="1"/>
</dbReference>
<comment type="caution">
    <text evidence="3">The sequence shown here is derived from an EMBL/GenBank/DDBJ whole genome shotgun (WGS) entry which is preliminary data.</text>
</comment>
<dbReference type="PANTHER" id="PTHR30466">
    <property type="entry name" value="FLAVIN REDUCTASE"/>
    <property type="match status" value="1"/>
</dbReference>
<organism evidence="3 4">
    <name type="scientific">Virgibacillus sediminis</name>
    <dbReference type="NCBI Taxonomy" id="202260"/>
    <lineage>
        <taxon>Bacteria</taxon>
        <taxon>Bacillati</taxon>
        <taxon>Bacillota</taxon>
        <taxon>Bacilli</taxon>
        <taxon>Bacillales</taxon>
        <taxon>Bacillaceae</taxon>
        <taxon>Virgibacillus</taxon>
    </lineage>
</organism>
<dbReference type="RefSeq" id="WP_390307067.1">
    <property type="nucleotide sequence ID" value="NZ_JBHRRZ010000033.1"/>
</dbReference>
<dbReference type="EMBL" id="JBHRRZ010000033">
    <property type="protein sequence ID" value="MFC2949203.1"/>
    <property type="molecule type" value="Genomic_DNA"/>
</dbReference>
<dbReference type="SUPFAM" id="SSF50475">
    <property type="entry name" value="FMN-binding split barrel"/>
    <property type="match status" value="1"/>
</dbReference>
<dbReference type="InterPro" id="IPR050268">
    <property type="entry name" value="NADH-dep_flavin_reductase"/>
</dbReference>
<dbReference type="GO" id="GO:0016491">
    <property type="term" value="F:oxidoreductase activity"/>
    <property type="evidence" value="ECO:0007669"/>
    <property type="project" value="UniProtKB-KW"/>
</dbReference>
<evidence type="ECO:0000259" key="2">
    <source>
        <dbReference type="SMART" id="SM00903"/>
    </source>
</evidence>
<gene>
    <name evidence="3" type="ORF">ACFODW_12845</name>
</gene>
<keyword evidence="1 3" id="KW-0560">Oxidoreductase</keyword>
<evidence type="ECO:0000313" key="4">
    <source>
        <dbReference type="Proteomes" id="UP001595387"/>
    </source>
</evidence>
<proteinExistence type="predicted"/>
<dbReference type="SMART" id="SM00903">
    <property type="entry name" value="Flavin_Reduct"/>
    <property type="match status" value="1"/>
</dbReference>
<protein>
    <submittedName>
        <fullName evidence="3">Flavin reductase family protein</fullName>
        <ecNumber evidence="3">1.5.1.-</ecNumber>
    </submittedName>
</protein>
<dbReference type="EC" id="1.5.1.-" evidence="3"/>